<name>A0A6J4H272_9ACTN</name>
<evidence type="ECO:0000256" key="5">
    <source>
        <dbReference type="ARBA" id="ARBA00022692"/>
    </source>
</evidence>
<comment type="subcellular location">
    <subcellularLocation>
        <location evidence="11 12">Cell membrane</location>
        <topology evidence="11 12">Multi-pass membrane protein</topology>
    </subcellularLocation>
    <subcellularLocation>
        <location evidence="1">Membrane</location>
        <topology evidence="1">Multi-pass membrane protein</topology>
    </subcellularLocation>
</comment>
<dbReference type="Pfam" id="PF00119">
    <property type="entry name" value="ATP-synt_A"/>
    <property type="match status" value="1"/>
</dbReference>
<dbReference type="HAMAP" id="MF_01393">
    <property type="entry name" value="ATP_synth_a_bact"/>
    <property type="match status" value="1"/>
</dbReference>
<evidence type="ECO:0000256" key="12">
    <source>
        <dbReference type="RuleBase" id="RU000483"/>
    </source>
</evidence>
<keyword evidence="10 11" id="KW-0066">ATP synthesis</keyword>
<evidence type="ECO:0000256" key="3">
    <source>
        <dbReference type="ARBA" id="ARBA00022448"/>
    </source>
</evidence>
<dbReference type="InterPro" id="IPR000568">
    <property type="entry name" value="ATP_synth_F0_asu"/>
</dbReference>
<evidence type="ECO:0000256" key="10">
    <source>
        <dbReference type="ARBA" id="ARBA00023310"/>
    </source>
</evidence>
<accession>A0A6J4H272</accession>
<dbReference type="GO" id="GO:0016787">
    <property type="term" value="F:hydrolase activity"/>
    <property type="evidence" value="ECO:0007669"/>
    <property type="project" value="UniProtKB-KW"/>
</dbReference>
<dbReference type="SUPFAM" id="SSF81336">
    <property type="entry name" value="F1F0 ATP synthase subunit A"/>
    <property type="match status" value="1"/>
</dbReference>
<dbReference type="GO" id="GO:0046933">
    <property type="term" value="F:proton-transporting ATP synthase activity, rotational mechanism"/>
    <property type="evidence" value="ECO:0007669"/>
    <property type="project" value="UniProtKB-UniRule"/>
</dbReference>
<keyword evidence="6 11" id="KW-0375">Hydrogen ion transport</keyword>
<evidence type="ECO:0000256" key="11">
    <source>
        <dbReference type="HAMAP-Rule" id="MF_01393"/>
    </source>
</evidence>
<keyword evidence="8 11" id="KW-0406">Ion transport</keyword>
<dbReference type="GO" id="GO:0045259">
    <property type="term" value="C:proton-transporting ATP synthase complex"/>
    <property type="evidence" value="ECO:0007669"/>
    <property type="project" value="UniProtKB-KW"/>
</dbReference>
<dbReference type="InterPro" id="IPR035908">
    <property type="entry name" value="F0_ATP_A_sf"/>
</dbReference>
<sequence length="261" mass="28627">MTSPLSFLLALEFPPIENIVEWPAFLFEGTPFAFNKIALGYIFATVATLALFMIAGRRRALVPRGVQNVAEASVDFIQKGIIEQAIGHGGNPFAPFLTAMFFFVFFNNILEVVPGWQMPGNARMAMPMMLGLLITVLFIVVGVRSQGLGGYLKNSLFPPGLPKALYFLVTPIEFISTFLVRPFSLMVRLFANMLAGHILLITFAVLAAALWVASWQAIFLPLPFVMLVGLTGFEIMVAFLQAYIITILAAVFIGGALHPEH</sequence>
<evidence type="ECO:0000256" key="1">
    <source>
        <dbReference type="ARBA" id="ARBA00004141"/>
    </source>
</evidence>
<feature type="transmembrane region" description="Helical" evidence="11">
    <location>
        <begin position="122"/>
        <end position="143"/>
    </location>
</feature>
<dbReference type="CDD" id="cd00310">
    <property type="entry name" value="ATP-synt_Fo_a_6"/>
    <property type="match status" value="1"/>
</dbReference>
<dbReference type="PANTHER" id="PTHR11410">
    <property type="entry name" value="ATP SYNTHASE SUBUNIT A"/>
    <property type="match status" value="1"/>
</dbReference>
<dbReference type="AlphaFoldDB" id="A0A6J4H272"/>
<dbReference type="Gene3D" id="1.20.120.220">
    <property type="entry name" value="ATP synthase, F0 complex, subunit A"/>
    <property type="match status" value="1"/>
</dbReference>
<evidence type="ECO:0000256" key="9">
    <source>
        <dbReference type="ARBA" id="ARBA00023136"/>
    </source>
</evidence>
<keyword evidence="4 11" id="KW-0138">CF(0)</keyword>
<evidence type="ECO:0000256" key="8">
    <source>
        <dbReference type="ARBA" id="ARBA00023065"/>
    </source>
</evidence>
<evidence type="ECO:0000256" key="6">
    <source>
        <dbReference type="ARBA" id="ARBA00022781"/>
    </source>
</evidence>
<dbReference type="InterPro" id="IPR045083">
    <property type="entry name" value="ATP_synth_F0_asu_bact/mt"/>
</dbReference>
<feature type="transmembrane region" description="Helical" evidence="11">
    <location>
        <begin position="224"/>
        <end position="257"/>
    </location>
</feature>
<evidence type="ECO:0000256" key="4">
    <source>
        <dbReference type="ARBA" id="ARBA00022547"/>
    </source>
</evidence>
<dbReference type="NCBIfam" id="TIGR01131">
    <property type="entry name" value="ATP_synt_6_or_A"/>
    <property type="match status" value="1"/>
</dbReference>
<feature type="transmembrane region" description="Helical" evidence="11">
    <location>
        <begin position="37"/>
        <end position="55"/>
    </location>
</feature>
<keyword evidence="13" id="KW-0378">Hydrolase</keyword>
<dbReference type="PRINTS" id="PR00123">
    <property type="entry name" value="ATPASEA"/>
</dbReference>
<feature type="transmembrane region" description="Helical" evidence="11">
    <location>
        <begin position="93"/>
        <end position="110"/>
    </location>
</feature>
<keyword evidence="7 11" id="KW-1133">Transmembrane helix</keyword>
<evidence type="ECO:0000256" key="2">
    <source>
        <dbReference type="ARBA" id="ARBA00006810"/>
    </source>
</evidence>
<evidence type="ECO:0000313" key="13">
    <source>
        <dbReference type="EMBL" id="CAA9210545.1"/>
    </source>
</evidence>
<feature type="transmembrane region" description="Helical" evidence="11">
    <location>
        <begin position="189"/>
        <end position="212"/>
    </location>
</feature>
<organism evidence="13">
    <name type="scientific">uncultured Acidimicrobiales bacterium</name>
    <dbReference type="NCBI Taxonomy" id="310071"/>
    <lineage>
        <taxon>Bacteria</taxon>
        <taxon>Bacillati</taxon>
        <taxon>Actinomycetota</taxon>
        <taxon>Acidimicrobiia</taxon>
        <taxon>Acidimicrobiales</taxon>
        <taxon>environmental samples</taxon>
    </lineage>
</organism>
<dbReference type="EMBL" id="CADCSY010000005">
    <property type="protein sequence ID" value="CAA9210545.1"/>
    <property type="molecule type" value="Genomic_DNA"/>
</dbReference>
<keyword evidence="5 11" id="KW-0812">Transmembrane</keyword>
<protein>
    <recommendedName>
        <fullName evidence="11 12">ATP synthase subunit a</fullName>
    </recommendedName>
    <alternativeName>
        <fullName evidence="11">ATP synthase F0 sector subunit a</fullName>
    </alternativeName>
    <alternativeName>
        <fullName evidence="11">F-ATPase subunit 6</fullName>
    </alternativeName>
</protein>
<keyword evidence="11" id="KW-1003">Cell membrane</keyword>
<reference evidence="13" key="1">
    <citation type="submission" date="2020-02" db="EMBL/GenBank/DDBJ databases">
        <authorList>
            <person name="Meier V. D."/>
        </authorList>
    </citation>
    <scope>NUCLEOTIDE SEQUENCE</scope>
    <source>
        <strain evidence="13">AVDCRST_MAG20</strain>
    </source>
</reference>
<keyword evidence="9 11" id="KW-0472">Membrane</keyword>
<dbReference type="PANTHER" id="PTHR11410:SF0">
    <property type="entry name" value="ATP SYNTHASE SUBUNIT A"/>
    <property type="match status" value="1"/>
</dbReference>
<keyword evidence="3 11" id="KW-0813">Transport</keyword>
<evidence type="ECO:0000256" key="7">
    <source>
        <dbReference type="ARBA" id="ARBA00022989"/>
    </source>
</evidence>
<dbReference type="GO" id="GO:0005886">
    <property type="term" value="C:plasma membrane"/>
    <property type="evidence" value="ECO:0007669"/>
    <property type="project" value="UniProtKB-SubCell"/>
</dbReference>
<proteinExistence type="inferred from homology"/>
<comment type="function">
    <text evidence="11 12">Key component of the proton channel; it plays a direct role in the translocation of protons across the membrane.</text>
</comment>
<gene>
    <name evidence="11" type="primary">atpB</name>
    <name evidence="13" type="ORF">AVDCRST_MAG20-195</name>
</gene>
<comment type="similarity">
    <text evidence="2 11 12">Belongs to the ATPase A chain family.</text>
</comment>